<proteinExistence type="inferred from homology"/>
<feature type="domain" description="CRC" evidence="5">
    <location>
        <begin position="3"/>
        <end position="126"/>
    </location>
</feature>
<evidence type="ECO:0000256" key="4">
    <source>
        <dbReference type="SAM" id="MobiDB-lite"/>
    </source>
</evidence>
<protein>
    <recommendedName>
        <fullName evidence="5">CRC domain-containing protein</fullName>
    </recommendedName>
</protein>
<dbReference type="GO" id="GO:0006355">
    <property type="term" value="P:regulation of DNA-templated transcription"/>
    <property type="evidence" value="ECO:0007669"/>
    <property type="project" value="TreeGrafter"/>
</dbReference>
<dbReference type="PANTHER" id="PTHR12446">
    <property type="entry name" value="TESMIN/TSO1-RELATED"/>
    <property type="match status" value="1"/>
</dbReference>
<dbReference type="SMART" id="SM01114">
    <property type="entry name" value="CXC"/>
    <property type="match status" value="2"/>
</dbReference>
<dbReference type="Proteomes" id="UP001231189">
    <property type="component" value="Unassembled WGS sequence"/>
</dbReference>
<comment type="caution">
    <text evidence="6">The sequence shown here is derived from an EMBL/GenBank/DDBJ whole genome shotgun (WGS) entry which is preliminary data.</text>
</comment>
<dbReference type="AlphaFoldDB" id="A0AAD8SXI4"/>
<organism evidence="6 7">
    <name type="scientific">Lolium multiflorum</name>
    <name type="common">Italian ryegrass</name>
    <name type="synonym">Lolium perenne subsp. multiflorum</name>
    <dbReference type="NCBI Taxonomy" id="4521"/>
    <lineage>
        <taxon>Eukaryota</taxon>
        <taxon>Viridiplantae</taxon>
        <taxon>Streptophyta</taxon>
        <taxon>Embryophyta</taxon>
        <taxon>Tracheophyta</taxon>
        <taxon>Spermatophyta</taxon>
        <taxon>Magnoliopsida</taxon>
        <taxon>Liliopsida</taxon>
        <taxon>Poales</taxon>
        <taxon>Poaceae</taxon>
        <taxon>BOP clade</taxon>
        <taxon>Pooideae</taxon>
        <taxon>Poodae</taxon>
        <taxon>Poeae</taxon>
        <taxon>Poeae Chloroplast Group 2 (Poeae type)</taxon>
        <taxon>Loliodinae</taxon>
        <taxon>Loliinae</taxon>
        <taxon>Lolium</taxon>
    </lineage>
</organism>
<feature type="region of interest" description="Disordered" evidence="4">
    <location>
        <begin position="132"/>
        <end position="157"/>
    </location>
</feature>
<feature type="region of interest" description="Disordered" evidence="4">
    <location>
        <begin position="218"/>
        <end position="254"/>
    </location>
</feature>
<dbReference type="InterPro" id="IPR028307">
    <property type="entry name" value="Lin-54_fam"/>
</dbReference>
<evidence type="ECO:0000256" key="1">
    <source>
        <dbReference type="ARBA" id="ARBA00004123"/>
    </source>
</evidence>
<evidence type="ECO:0000256" key="2">
    <source>
        <dbReference type="ARBA" id="ARBA00007267"/>
    </source>
</evidence>
<evidence type="ECO:0000313" key="6">
    <source>
        <dbReference type="EMBL" id="KAK1665594.1"/>
    </source>
</evidence>
<feature type="compositionally biased region" description="Polar residues" evidence="4">
    <location>
        <begin position="223"/>
        <end position="250"/>
    </location>
</feature>
<evidence type="ECO:0000256" key="3">
    <source>
        <dbReference type="ARBA" id="ARBA00023242"/>
    </source>
</evidence>
<reference evidence="6" key="1">
    <citation type="submission" date="2023-07" db="EMBL/GenBank/DDBJ databases">
        <title>A chromosome-level genome assembly of Lolium multiflorum.</title>
        <authorList>
            <person name="Chen Y."/>
            <person name="Copetti D."/>
            <person name="Kolliker R."/>
            <person name="Studer B."/>
        </authorList>
    </citation>
    <scope>NUCLEOTIDE SEQUENCE</scope>
    <source>
        <strain evidence="6">02402/16</strain>
        <tissue evidence="6">Leaf</tissue>
    </source>
</reference>
<keyword evidence="3" id="KW-0539">Nucleus</keyword>
<gene>
    <name evidence="6" type="ORF">QYE76_053753</name>
</gene>
<sequence>MDARQPCTCEKSKCLQRYCRCFDQKHYCTEACSCCKCHNTEENKDEVDEHAEGISTKRPDAFKPKIVAAAAGDVSGSQPQQHEVMVHVKGCNCNKAECRKLYCECFKHDVRCTAKCHCVGCTNRFRVNGDYDSPAGTSDGSDATLTSSDGASSDVDGVLNVPAGQAGLVDGLPLVPVPGDWSDWCANFVPQTRAMGGGGLEVMFQHLEGKDNFQHNVGPQRHQGFQQDGGSLSNDANSALRQDPSSSNGCRLNHDDNQINKFGGSGATFASLDEAFSTFGDMLNVPADEAGMADCFSSIPVAGDYSGSYDDLVPWTRAMGGASLEAMFQHLKDGYTFQRDADPQRHQGFAQDNGSPSNDPNSVLWQDPSNSDACHLNHDEQISKFGGF</sequence>
<keyword evidence="7" id="KW-1185">Reference proteome</keyword>
<accession>A0AAD8SXI4</accession>
<dbReference type="EMBL" id="JAUUTY010000003">
    <property type="protein sequence ID" value="KAK1665594.1"/>
    <property type="molecule type" value="Genomic_DNA"/>
</dbReference>
<dbReference type="InterPro" id="IPR005172">
    <property type="entry name" value="CRC"/>
</dbReference>
<comment type="similarity">
    <text evidence="2">Belongs to the lin-54 family.</text>
</comment>
<evidence type="ECO:0000259" key="5">
    <source>
        <dbReference type="PROSITE" id="PS51634"/>
    </source>
</evidence>
<comment type="subcellular location">
    <subcellularLocation>
        <location evidence="1">Nucleus</location>
    </subcellularLocation>
</comment>
<dbReference type="PANTHER" id="PTHR12446:SF65">
    <property type="entry name" value="CRC DOMAIN-CONTAINING PROTEIN"/>
    <property type="match status" value="1"/>
</dbReference>
<feature type="compositionally biased region" description="Low complexity" evidence="4">
    <location>
        <begin position="147"/>
        <end position="157"/>
    </location>
</feature>
<dbReference type="InterPro" id="IPR033467">
    <property type="entry name" value="Tesmin/TSO1-like_CXC"/>
</dbReference>
<dbReference type="PROSITE" id="PS51634">
    <property type="entry name" value="CRC"/>
    <property type="match status" value="1"/>
</dbReference>
<feature type="compositionally biased region" description="Polar residues" evidence="4">
    <location>
        <begin position="135"/>
        <end position="146"/>
    </location>
</feature>
<dbReference type="Pfam" id="PF03638">
    <property type="entry name" value="TCR"/>
    <property type="match status" value="2"/>
</dbReference>
<name>A0AAD8SXI4_LOLMU</name>
<dbReference type="GO" id="GO:0005634">
    <property type="term" value="C:nucleus"/>
    <property type="evidence" value="ECO:0007669"/>
    <property type="project" value="UniProtKB-SubCell"/>
</dbReference>
<evidence type="ECO:0000313" key="7">
    <source>
        <dbReference type="Proteomes" id="UP001231189"/>
    </source>
</evidence>